<keyword evidence="1" id="KW-0812">Transmembrane</keyword>
<dbReference type="OrthoDB" id="884420at2"/>
<evidence type="ECO:0000256" key="1">
    <source>
        <dbReference type="SAM" id="Phobius"/>
    </source>
</evidence>
<dbReference type="EMBL" id="SRKZ01000004">
    <property type="protein sequence ID" value="TGD79835.1"/>
    <property type="molecule type" value="Genomic_DNA"/>
</dbReference>
<feature type="transmembrane region" description="Helical" evidence="1">
    <location>
        <begin position="18"/>
        <end position="37"/>
    </location>
</feature>
<feature type="transmembrane region" description="Helical" evidence="1">
    <location>
        <begin position="49"/>
        <end position="71"/>
    </location>
</feature>
<comment type="caution">
    <text evidence="2">The sequence shown here is derived from an EMBL/GenBank/DDBJ whole genome shotgun (WGS) entry which is preliminary data.</text>
</comment>
<feature type="transmembrane region" description="Helical" evidence="1">
    <location>
        <begin position="94"/>
        <end position="113"/>
    </location>
</feature>
<proteinExistence type="predicted"/>
<dbReference type="AlphaFoldDB" id="A0A4Z0MKX9"/>
<dbReference type="RefSeq" id="WP_135531579.1">
    <property type="nucleotide sequence ID" value="NZ_SRKZ01000004.1"/>
</dbReference>
<keyword evidence="1" id="KW-0472">Membrane</keyword>
<accession>A0A4Z0MKX9</accession>
<protein>
    <submittedName>
        <fullName evidence="2">Uncharacterized protein</fullName>
    </submittedName>
</protein>
<keyword evidence="1" id="KW-1133">Transmembrane helix</keyword>
<sequence length="148" mass="16673">MNNADFLQAIWRIRRLHWLHYPVQTLVMASVVLGLGSRLPSAAGSERVAAWPGLLLLGAMVPIVGLLLYSVSRRLRPNLRRLAEENLRIYKGRIFLRNSLLCLLILPLLVSYVLTHGTLELVCCGILLLVLPLLTAPSPKNYQRWLLS</sequence>
<gene>
    <name evidence="2" type="ORF">EU557_16625</name>
</gene>
<evidence type="ECO:0000313" key="3">
    <source>
        <dbReference type="Proteomes" id="UP000298284"/>
    </source>
</evidence>
<reference evidence="2 3" key="1">
    <citation type="submission" date="2019-04" db="EMBL/GenBank/DDBJ databases">
        <authorList>
            <person name="Feng G."/>
            <person name="Zhang J."/>
            <person name="Zhu H."/>
        </authorList>
    </citation>
    <scope>NUCLEOTIDE SEQUENCE [LARGE SCALE GENOMIC DNA]</scope>
    <source>
        <strain evidence="2 3">JCM 19491</strain>
    </source>
</reference>
<name>A0A4Z0MKX9_9BACT</name>
<evidence type="ECO:0000313" key="2">
    <source>
        <dbReference type="EMBL" id="TGD79835.1"/>
    </source>
</evidence>
<dbReference type="Proteomes" id="UP000298284">
    <property type="component" value="Unassembled WGS sequence"/>
</dbReference>
<organism evidence="2 3">
    <name type="scientific">Hymenobacter wooponensis</name>
    <dbReference type="NCBI Taxonomy" id="1525360"/>
    <lineage>
        <taxon>Bacteria</taxon>
        <taxon>Pseudomonadati</taxon>
        <taxon>Bacteroidota</taxon>
        <taxon>Cytophagia</taxon>
        <taxon>Cytophagales</taxon>
        <taxon>Hymenobacteraceae</taxon>
        <taxon>Hymenobacter</taxon>
    </lineage>
</organism>
<feature type="transmembrane region" description="Helical" evidence="1">
    <location>
        <begin position="119"/>
        <end position="136"/>
    </location>
</feature>
<keyword evidence="3" id="KW-1185">Reference proteome</keyword>